<protein>
    <recommendedName>
        <fullName evidence="2">Prion-inhibition and propagation HeLo domain-containing protein</fullName>
    </recommendedName>
</protein>
<name>A0A8H3G9Y6_9LECA</name>
<accession>A0A8H3G9Y6</accession>
<feature type="compositionally biased region" description="Basic and acidic residues" evidence="1">
    <location>
        <begin position="104"/>
        <end position="113"/>
    </location>
</feature>
<feature type="compositionally biased region" description="Low complexity" evidence="1">
    <location>
        <begin position="121"/>
        <end position="155"/>
    </location>
</feature>
<sequence>MVEPVGTTLAAVGILYPLYQACDDLYHGYKLTRSFGDDFDLIQLALEMQYSRLEKTSETRDVDLQGLDRPSDLNNANHRVTGTIVHTLSQIKVQFESANKLLGKYDKKEREHGSSTQVPDTVGTSESTTVESPQSTGDATASSSTSDVPATDASSVATDKPKMSKTNRALGGLRRGLGLGQKHKKAVATEGSSHSTLAVQHPAATALLDVDAVVAASQQNAEDSKQRAHDTTFFKKAQWAKEDRKTMLRIIEVLNYSNNYLETILVLKAPRTMERLVNLPGDDVAWLTEARAVQQALKRLHESLRHMNTRDGEREPWCLCIQLMKDFGEYGQYVVDNLTDLPFRNEAYYFSFQRQQSPESKASYFIAETMRMVSLSQPNPKGFDASIEKSALHLDQAKSLSKTAPIEGFTKWGTVWVESRKKDVHWLYHAEAQQTACIGDLVALLRTRHTQAHMAPHRKVRLAALIAKSYLHLSLVRSSCAEIQPSSFRYFGKPGEEKEWNDKNPLILDPYLEIGFGRKRNNGTFNARLVASESQNWYVVGLGLLLYQVGCCLVLDYTQGVSELRKAQKIASGDLHQLDHLVSAKFAEIVQGCLQYPAVGVRGNAESESRFVEGVVSDLFQLQADLE</sequence>
<organism evidence="3 4">
    <name type="scientific">Alectoria fallacina</name>
    <dbReference type="NCBI Taxonomy" id="1903189"/>
    <lineage>
        <taxon>Eukaryota</taxon>
        <taxon>Fungi</taxon>
        <taxon>Dikarya</taxon>
        <taxon>Ascomycota</taxon>
        <taxon>Pezizomycotina</taxon>
        <taxon>Lecanoromycetes</taxon>
        <taxon>OSLEUM clade</taxon>
        <taxon>Lecanoromycetidae</taxon>
        <taxon>Lecanorales</taxon>
        <taxon>Lecanorineae</taxon>
        <taxon>Parmeliaceae</taxon>
        <taxon>Alectoria</taxon>
    </lineage>
</organism>
<gene>
    <name evidence="3" type="ORF">ALECFALPRED_007167</name>
</gene>
<dbReference type="Gene3D" id="1.20.120.1020">
    <property type="entry name" value="Prion-inhibition and propagation, HeLo domain"/>
    <property type="match status" value="1"/>
</dbReference>
<dbReference type="Pfam" id="PF14479">
    <property type="entry name" value="HeLo"/>
    <property type="match status" value="1"/>
</dbReference>
<evidence type="ECO:0000256" key="1">
    <source>
        <dbReference type="SAM" id="MobiDB-lite"/>
    </source>
</evidence>
<feature type="region of interest" description="Disordered" evidence="1">
    <location>
        <begin position="104"/>
        <end position="195"/>
    </location>
</feature>
<dbReference type="AlphaFoldDB" id="A0A8H3G9Y6"/>
<dbReference type="OrthoDB" id="4735939at2759"/>
<dbReference type="InterPro" id="IPR029498">
    <property type="entry name" value="HeLo_dom"/>
</dbReference>
<evidence type="ECO:0000313" key="4">
    <source>
        <dbReference type="Proteomes" id="UP000664203"/>
    </source>
</evidence>
<comment type="caution">
    <text evidence="3">The sequence shown here is derived from an EMBL/GenBank/DDBJ whole genome shotgun (WGS) entry which is preliminary data.</text>
</comment>
<proteinExistence type="predicted"/>
<dbReference type="Proteomes" id="UP000664203">
    <property type="component" value="Unassembled WGS sequence"/>
</dbReference>
<reference evidence="3" key="1">
    <citation type="submission" date="2021-03" db="EMBL/GenBank/DDBJ databases">
        <authorList>
            <person name="Tagirdzhanova G."/>
        </authorList>
    </citation>
    <scope>NUCLEOTIDE SEQUENCE</scope>
</reference>
<evidence type="ECO:0000313" key="3">
    <source>
        <dbReference type="EMBL" id="CAF9937307.1"/>
    </source>
</evidence>
<evidence type="ECO:0000259" key="2">
    <source>
        <dbReference type="Pfam" id="PF14479"/>
    </source>
</evidence>
<feature type="domain" description="Prion-inhibition and propagation HeLo" evidence="2">
    <location>
        <begin position="6"/>
        <end position="277"/>
    </location>
</feature>
<keyword evidence="4" id="KW-1185">Reference proteome</keyword>
<dbReference type="EMBL" id="CAJPDR010000466">
    <property type="protein sequence ID" value="CAF9937307.1"/>
    <property type="molecule type" value="Genomic_DNA"/>
</dbReference>
<dbReference type="InterPro" id="IPR038305">
    <property type="entry name" value="HeLo_sf"/>
</dbReference>